<evidence type="ECO:0000256" key="3">
    <source>
        <dbReference type="ARBA" id="ARBA00022692"/>
    </source>
</evidence>
<dbReference type="GO" id="GO:0005886">
    <property type="term" value="C:plasma membrane"/>
    <property type="evidence" value="ECO:0007669"/>
    <property type="project" value="UniProtKB-SubCell"/>
</dbReference>
<proteinExistence type="inferred from homology"/>
<keyword evidence="6" id="KW-0406">Ion transport</keyword>
<dbReference type="HAMAP" id="MF_01844">
    <property type="entry name" value="NhaA"/>
    <property type="match status" value="1"/>
</dbReference>
<dbReference type="Proteomes" id="UP000029525">
    <property type="component" value="Unassembled WGS sequence"/>
</dbReference>
<reference evidence="7 8" key="1">
    <citation type="submission" date="2014-07" db="EMBL/GenBank/DDBJ databases">
        <authorList>
            <person name="McCorrison J."/>
            <person name="Sanka R."/>
            <person name="Torralba M."/>
            <person name="Gillis M."/>
            <person name="Haft D.H."/>
            <person name="Methe B."/>
            <person name="Sutton G."/>
            <person name="Nelson K.E."/>
        </authorList>
    </citation>
    <scope>NUCLEOTIDE SEQUENCE [LARGE SCALE GENOMIC DNA]</scope>
    <source>
        <strain evidence="7 8">DNF00320</strain>
    </source>
</reference>
<dbReference type="EMBL" id="JRNQ01000040">
    <property type="protein sequence ID" value="KGF44375.1"/>
    <property type="molecule type" value="Genomic_DNA"/>
</dbReference>
<evidence type="ECO:0000313" key="7">
    <source>
        <dbReference type="EMBL" id="KGF44375.1"/>
    </source>
</evidence>
<name>A0A096ABV1_9BACT</name>
<comment type="caution">
    <text evidence="7">The sequence shown here is derived from an EMBL/GenBank/DDBJ whole genome shotgun (WGS) entry which is preliminary data.</text>
</comment>
<dbReference type="PANTHER" id="PTHR30341">
    <property type="entry name" value="SODIUM ION/PROTON ANTIPORTER NHAA-RELATED"/>
    <property type="match status" value="1"/>
</dbReference>
<dbReference type="Gene3D" id="1.20.1530.10">
    <property type="entry name" value="Na+/H+ antiporter like domain"/>
    <property type="match status" value="1"/>
</dbReference>
<dbReference type="InterPro" id="IPR004670">
    <property type="entry name" value="NhaA"/>
</dbReference>
<feature type="transmembrane region" description="Helical" evidence="6">
    <location>
        <begin position="341"/>
        <end position="369"/>
    </location>
</feature>
<keyword evidence="6" id="KW-0813">Transport</keyword>
<evidence type="ECO:0000256" key="1">
    <source>
        <dbReference type="ARBA" id="ARBA00004429"/>
    </source>
</evidence>
<feature type="transmembrane region" description="Helical" evidence="6">
    <location>
        <begin position="310"/>
        <end position="329"/>
    </location>
</feature>
<feature type="transmembrane region" description="Helical" evidence="6">
    <location>
        <begin position="21"/>
        <end position="41"/>
    </location>
</feature>
<evidence type="ECO:0000256" key="6">
    <source>
        <dbReference type="HAMAP-Rule" id="MF_01844"/>
    </source>
</evidence>
<evidence type="ECO:0000256" key="5">
    <source>
        <dbReference type="ARBA" id="ARBA00023136"/>
    </source>
</evidence>
<dbReference type="InterPro" id="IPR023171">
    <property type="entry name" value="Na/H_antiporter_dom_sf"/>
</dbReference>
<keyword evidence="5 6" id="KW-0472">Membrane</keyword>
<evidence type="ECO:0000256" key="4">
    <source>
        <dbReference type="ARBA" id="ARBA00022989"/>
    </source>
</evidence>
<sequence length="442" mass="47902">MDTFNRKIFLPAMQFMRQEKSGGIVLAVAVVIALALANSPWHENFAHFFEHHLGFVVDSTPYFNFSIAHWINDGLMSLFFFVVGLELKREFIGGELRDIRKVVLPVGAAIMGMLVPAGIFLALNFGTEVSGGWGIPMATDIAFALALVYMLGDRVPLSAKVFLTTLAIVDDLGSVIVIALFYTSNISVSSIAVGVAFLLIMFIANKMGVKSVLFYGMLGVCGVWTAFLMSGIHATIAAVLAAFMIPADSKIPEATFIARMRRQLRLFEKADSNDVRTLEHEQVEIIAQVKSEAINALPPLQRLEHGMHPFVSFVIMPIFALANAGVNFVEMDMASIFSNNVALGVMLGLLLGKPIGVVASVWILVKLGIGKRSASMTWRRFIGLGFLASIGFTMSMFVTSLAFTDPALHVQAKVGIFAASILGGVIGYRLLKTESAKPAMGE</sequence>
<feature type="transmembrane region" description="Helical" evidence="6">
    <location>
        <begin position="61"/>
        <end position="82"/>
    </location>
</feature>
<keyword evidence="6" id="KW-0050">Antiport</keyword>
<keyword evidence="2 6" id="KW-1003">Cell membrane</keyword>
<feature type="transmembrane region" description="Helical" evidence="6">
    <location>
        <begin position="102"/>
        <end position="125"/>
    </location>
</feature>
<keyword evidence="6" id="KW-0915">Sodium</keyword>
<comment type="function">
    <text evidence="6">Na(+)/H(+) antiporter that extrudes sodium in exchange for external protons.</text>
</comment>
<accession>A0A096ABV1</accession>
<comment type="subcellular location">
    <subcellularLocation>
        <location evidence="1">Cell inner membrane</location>
        <topology evidence="1">Multi-pass membrane protein</topology>
    </subcellularLocation>
    <subcellularLocation>
        <location evidence="6">Cell membrane</location>
        <topology evidence="6">Multi-pass membrane protein</topology>
    </subcellularLocation>
</comment>
<evidence type="ECO:0000313" key="8">
    <source>
        <dbReference type="Proteomes" id="UP000029525"/>
    </source>
</evidence>
<dbReference type="GO" id="GO:0015385">
    <property type="term" value="F:sodium:proton antiporter activity"/>
    <property type="evidence" value="ECO:0007669"/>
    <property type="project" value="UniProtKB-UniRule"/>
</dbReference>
<dbReference type="Pfam" id="PF06965">
    <property type="entry name" value="Na_H_antiport_1"/>
    <property type="match status" value="1"/>
</dbReference>
<dbReference type="PANTHER" id="PTHR30341:SF0">
    <property type="entry name" value="NA(+)_H(+) ANTIPORTER NHAA"/>
    <property type="match status" value="1"/>
</dbReference>
<dbReference type="GO" id="GO:0006885">
    <property type="term" value="P:regulation of pH"/>
    <property type="evidence" value="ECO:0007669"/>
    <property type="project" value="UniProtKB-UniRule"/>
</dbReference>
<dbReference type="NCBIfam" id="TIGR00773">
    <property type="entry name" value="NhaA"/>
    <property type="match status" value="1"/>
</dbReference>
<dbReference type="OrthoDB" id="9808135at2"/>
<keyword evidence="4 6" id="KW-1133">Transmembrane helix</keyword>
<dbReference type="AlphaFoldDB" id="A0A096ABV1"/>
<feature type="transmembrane region" description="Helical" evidence="6">
    <location>
        <begin position="188"/>
        <end position="205"/>
    </location>
</feature>
<protein>
    <recommendedName>
        <fullName evidence="6">Na(+)/H(+) antiporter NhaA</fullName>
    </recommendedName>
    <alternativeName>
        <fullName evidence="6">Sodium/proton antiporter NhaA</fullName>
    </alternativeName>
</protein>
<evidence type="ECO:0000256" key="2">
    <source>
        <dbReference type="ARBA" id="ARBA00022475"/>
    </source>
</evidence>
<feature type="transmembrane region" description="Helical" evidence="6">
    <location>
        <begin position="381"/>
        <end position="404"/>
    </location>
</feature>
<dbReference type="RefSeq" id="WP_036867272.1">
    <property type="nucleotide sequence ID" value="NZ_JRNQ01000040.1"/>
</dbReference>
<feature type="transmembrane region" description="Helical" evidence="6">
    <location>
        <begin position="410"/>
        <end position="431"/>
    </location>
</feature>
<comment type="catalytic activity">
    <reaction evidence="6">
        <text>Na(+)(in) + 2 H(+)(out) = Na(+)(out) + 2 H(+)(in)</text>
        <dbReference type="Rhea" id="RHEA:29251"/>
        <dbReference type="ChEBI" id="CHEBI:15378"/>
        <dbReference type="ChEBI" id="CHEBI:29101"/>
    </reaction>
</comment>
<keyword evidence="6" id="KW-0739">Sodium transport</keyword>
<keyword evidence="3 6" id="KW-0812">Transmembrane</keyword>
<feature type="transmembrane region" description="Helical" evidence="6">
    <location>
        <begin position="131"/>
        <end position="149"/>
    </location>
</feature>
<comment type="similarity">
    <text evidence="6">Belongs to the NhaA Na(+)/H(+) (TC 2.A.33) antiporter family.</text>
</comment>
<organism evidence="7 8">
    <name type="scientific">Prevotella bivia DNF00320</name>
    <dbReference type="NCBI Taxonomy" id="1401068"/>
    <lineage>
        <taxon>Bacteria</taxon>
        <taxon>Pseudomonadati</taxon>
        <taxon>Bacteroidota</taxon>
        <taxon>Bacteroidia</taxon>
        <taxon>Bacteroidales</taxon>
        <taxon>Prevotellaceae</taxon>
        <taxon>Prevotella</taxon>
    </lineage>
</organism>
<gene>
    <name evidence="6" type="primary">nhaA</name>
    <name evidence="7" type="ORF">HMPREF0647_06895</name>
</gene>